<dbReference type="InterPro" id="IPR036291">
    <property type="entry name" value="NAD(P)-bd_dom_sf"/>
</dbReference>
<evidence type="ECO:0000313" key="2">
    <source>
        <dbReference type="EMBL" id="PGH27640.1"/>
    </source>
</evidence>
<dbReference type="Gene3D" id="3.40.50.720">
    <property type="entry name" value="NAD(P)-binding Rossmann-like Domain"/>
    <property type="match status" value="1"/>
</dbReference>
<dbReference type="EMBL" id="PDNA01000005">
    <property type="protein sequence ID" value="PGH27640.1"/>
    <property type="molecule type" value="Genomic_DNA"/>
</dbReference>
<keyword evidence="3" id="KW-1185">Reference proteome</keyword>
<evidence type="ECO:0000313" key="3">
    <source>
        <dbReference type="Proteomes" id="UP000224634"/>
    </source>
</evidence>
<evidence type="ECO:0000259" key="1">
    <source>
        <dbReference type="Pfam" id="PF13460"/>
    </source>
</evidence>
<dbReference type="Proteomes" id="UP000224634">
    <property type="component" value="Unassembled WGS sequence"/>
</dbReference>
<dbReference type="PANTHER" id="PTHR14097">
    <property type="entry name" value="OXIDOREDUCTASE HTATIP2"/>
    <property type="match status" value="1"/>
</dbReference>
<dbReference type="Pfam" id="PF13460">
    <property type="entry name" value="NAD_binding_10"/>
    <property type="match status" value="1"/>
</dbReference>
<feature type="domain" description="NAD(P)-binding" evidence="1">
    <location>
        <begin position="7"/>
        <end position="130"/>
    </location>
</feature>
<name>A0A2B7Z2K5_POLH7</name>
<sequence>MKVVLTGSTGFIGREVLRQCLESPGITSIIALSRKELPTSVASNPKLKAVVVDDFLSYPDSLLEELRDTDACIWSLGKAFMSDNEVARKINIDYILAAAKAFSQVSSQGEQKKKKKIRFVYVSGAMVERDQSKSLWVAGEYRRIRGQVENELLAHAKEHQDTFGAYIVRPAMVLSEGMNLRRFVFGFGPNVKLGSLTAVMLHLARNGNGPCILDNSDINRLHAELG</sequence>
<dbReference type="AlphaFoldDB" id="A0A2B7Z2K5"/>
<dbReference type="InterPro" id="IPR016040">
    <property type="entry name" value="NAD(P)-bd_dom"/>
</dbReference>
<gene>
    <name evidence="2" type="ORF">AJ80_00653</name>
</gene>
<comment type="caution">
    <text evidence="2">The sequence shown here is derived from an EMBL/GenBank/DDBJ whole genome shotgun (WGS) entry which is preliminary data.</text>
</comment>
<accession>A0A2B7Z2K5</accession>
<dbReference type="OrthoDB" id="3535423at2759"/>
<organism evidence="2 3">
    <name type="scientific">Polytolypa hystricis (strain UAMH7299)</name>
    <dbReference type="NCBI Taxonomy" id="1447883"/>
    <lineage>
        <taxon>Eukaryota</taxon>
        <taxon>Fungi</taxon>
        <taxon>Dikarya</taxon>
        <taxon>Ascomycota</taxon>
        <taxon>Pezizomycotina</taxon>
        <taxon>Eurotiomycetes</taxon>
        <taxon>Eurotiomycetidae</taxon>
        <taxon>Onygenales</taxon>
        <taxon>Onygenales incertae sedis</taxon>
        <taxon>Polytolypa</taxon>
    </lineage>
</organism>
<dbReference type="STRING" id="1447883.A0A2B7Z2K5"/>
<reference evidence="2 3" key="1">
    <citation type="submission" date="2017-10" db="EMBL/GenBank/DDBJ databases">
        <title>Comparative genomics in systemic dimorphic fungi from Ajellomycetaceae.</title>
        <authorList>
            <person name="Munoz J.F."/>
            <person name="Mcewen J.G."/>
            <person name="Clay O.K."/>
            <person name="Cuomo C.A."/>
        </authorList>
    </citation>
    <scope>NUCLEOTIDE SEQUENCE [LARGE SCALE GENOMIC DNA]</scope>
    <source>
        <strain evidence="2 3">UAMH7299</strain>
    </source>
</reference>
<dbReference type="SUPFAM" id="SSF51735">
    <property type="entry name" value="NAD(P)-binding Rossmann-fold domains"/>
    <property type="match status" value="1"/>
</dbReference>
<protein>
    <recommendedName>
        <fullName evidence="1">NAD(P)-binding domain-containing protein</fullName>
    </recommendedName>
</protein>
<dbReference type="PANTHER" id="PTHR14097:SF9">
    <property type="entry name" value="EPIMERASE, PUTATIVE (AFU_ORTHOLOGUE AFUA_8G07320)-RELATED"/>
    <property type="match status" value="1"/>
</dbReference>
<proteinExistence type="predicted"/>